<evidence type="ECO:0000256" key="6">
    <source>
        <dbReference type="ARBA" id="ARBA00023136"/>
    </source>
</evidence>
<dbReference type="EMBL" id="CCAZ020000001">
    <property type="protein sequence ID" value="CEG06650.1"/>
    <property type="molecule type" value="Genomic_DNA"/>
</dbReference>
<proteinExistence type="predicted"/>
<dbReference type="InterPro" id="IPR045316">
    <property type="entry name" value="Msc2-like"/>
</dbReference>
<feature type="transmembrane region" description="Helical" evidence="7">
    <location>
        <begin position="62"/>
        <end position="78"/>
    </location>
</feature>
<dbReference type="NCBIfam" id="TIGR01297">
    <property type="entry name" value="CDF"/>
    <property type="match status" value="1"/>
</dbReference>
<feature type="transmembrane region" description="Helical" evidence="7">
    <location>
        <begin position="128"/>
        <end position="151"/>
    </location>
</feature>
<organism evidence="9 10">
    <name type="scientific">Afipia felis</name>
    <name type="common">Cat scratch disease bacillus</name>
    <dbReference type="NCBI Taxonomy" id="1035"/>
    <lineage>
        <taxon>Bacteria</taxon>
        <taxon>Pseudomonadati</taxon>
        <taxon>Pseudomonadota</taxon>
        <taxon>Alphaproteobacteria</taxon>
        <taxon>Hyphomicrobiales</taxon>
        <taxon>Nitrobacteraceae</taxon>
        <taxon>Afipia</taxon>
    </lineage>
</organism>
<keyword evidence="10" id="KW-1185">Reference proteome</keyword>
<keyword evidence="6 7" id="KW-0472">Membrane</keyword>
<dbReference type="GO" id="GO:0016020">
    <property type="term" value="C:membrane"/>
    <property type="evidence" value="ECO:0007669"/>
    <property type="project" value="UniProtKB-SubCell"/>
</dbReference>
<accession>A0A090MG15</accession>
<feature type="transmembrane region" description="Helical" evidence="7">
    <location>
        <begin position="30"/>
        <end position="56"/>
    </location>
</feature>
<dbReference type="AlphaFoldDB" id="A0A090MG15"/>
<feature type="transmembrane region" description="Helical" evidence="7">
    <location>
        <begin position="98"/>
        <end position="116"/>
    </location>
</feature>
<dbReference type="STRING" id="1035.BN961_00020"/>
<evidence type="ECO:0000313" key="9">
    <source>
        <dbReference type="EMBL" id="CEG06650.1"/>
    </source>
</evidence>
<name>A0A090MG15_AFIFE</name>
<sequence>MTDDRTIDRFAAHDHVFLGEDHDKAARRTWAVIVLCGAMMIAEIVGGALFGSLALIADGLHMSTHAGALLLAALAYTYARRHAGDRSFTFGTGKFGDLAGYSSAIILAMIALLIGYEAVSRFLSPVAISFNEAIPIAVLGLAVNLASAWLLSGGHHGHDHGHGHSHGDEHPHDHGEDVRRIDLEAGVVELEIFENGVPPRFRLQLLDGLQLHVSHVTVETIRPAGGRQTFTFSDRRGYLESLEEIPEPHEFMVKLRVKHDDQFKEFEESFEEHAHEASGSAHHRDNNMRAAIVHVAADAAVSVLVIVGLLLARTFGWLWMDPLAGLIGAFVIANWSFGLLRDTGGILLDRNPDPRMAEKVRQTIESDGDRVTDLHLWRLGPGHLGAIVAVTTEKHRGAEYYRRNLSKFRDLSHLTIEVSDQVSSA</sequence>
<gene>
    <name evidence="9" type="primary">czcD_1</name>
    <name evidence="9" type="ORF">BN961_00020</name>
</gene>
<comment type="caution">
    <text evidence="9">The sequence shown here is derived from an EMBL/GenBank/DDBJ whole genome shotgun (WGS) entry which is preliminary data.</text>
</comment>
<evidence type="ECO:0000256" key="5">
    <source>
        <dbReference type="ARBA" id="ARBA00023065"/>
    </source>
</evidence>
<evidence type="ECO:0000256" key="7">
    <source>
        <dbReference type="SAM" id="Phobius"/>
    </source>
</evidence>
<dbReference type="OrthoDB" id="271709at2"/>
<dbReference type="Proteomes" id="UP000035762">
    <property type="component" value="Unassembled WGS sequence"/>
</dbReference>
<keyword evidence="5" id="KW-0406">Ion transport</keyword>
<dbReference type="InterPro" id="IPR002524">
    <property type="entry name" value="Cation_efflux"/>
</dbReference>
<protein>
    <submittedName>
        <fullName evidence="9">Cadmium, cobalt and zinc/H(+)-K(+) antiporter</fullName>
    </submittedName>
</protein>
<dbReference type="Gene3D" id="1.20.1510.10">
    <property type="entry name" value="Cation efflux protein transmembrane domain"/>
    <property type="match status" value="2"/>
</dbReference>
<feature type="transmembrane region" description="Helical" evidence="7">
    <location>
        <begin position="323"/>
        <end position="340"/>
    </location>
</feature>
<dbReference type="GO" id="GO:0006882">
    <property type="term" value="P:intracellular zinc ion homeostasis"/>
    <property type="evidence" value="ECO:0007669"/>
    <property type="project" value="InterPro"/>
</dbReference>
<evidence type="ECO:0000256" key="4">
    <source>
        <dbReference type="ARBA" id="ARBA00022989"/>
    </source>
</evidence>
<dbReference type="InterPro" id="IPR058533">
    <property type="entry name" value="Cation_efflux_TM"/>
</dbReference>
<keyword evidence="2" id="KW-0813">Transport</keyword>
<feature type="domain" description="Cation efflux protein transmembrane" evidence="8">
    <location>
        <begin position="30"/>
        <end position="348"/>
    </location>
</feature>
<evidence type="ECO:0000256" key="3">
    <source>
        <dbReference type="ARBA" id="ARBA00022692"/>
    </source>
</evidence>
<dbReference type="NCBIfam" id="NF033827">
    <property type="entry name" value="CDF_efflux_DmeF"/>
    <property type="match status" value="1"/>
</dbReference>
<dbReference type="SUPFAM" id="SSF161111">
    <property type="entry name" value="Cation efflux protein transmembrane domain-like"/>
    <property type="match status" value="1"/>
</dbReference>
<dbReference type="Pfam" id="PF01545">
    <property type="entry name" value="Cation_efflux"/>
    <property type="match status" value="1"/>
</dbReference>
<evidence type="ECO:0000313" key="10">
    <source>
        <dbReference type="Proteomes" id="UP000035762"/>
    </source>
</evidence>
<dbReference type="GO" id="GO:0005385">
    <property type="term" value="F:zinc ion transmembrane transporter activity"/>
    <property type="evidence" value="ECO:0007669"/>
    <property type="project" value="InterPro"/>
</dbReference>
<keyword evidence="4 7" id="KW-1133">Transmembrane helix</keyword>
<evidence type="ECO:0000256" key="1">
    <source>
        <dbReference type="ARBA" id="ARBA00004141"/>
    </source>
</evidence>
<dbReference type="InterPro" id="IPR027469">
    <property type="entry name" value="Cation_efflux_TMD_sf"/>
</dbReference>
<evidence type="ECO:0000256" key="2">
    <source>
        <dbReference type="ARBA" id="ARBA00022448"/>
    </source>
</evidence>
<dbReference type="RefSeq" id="WP_048755477.1">
    <property type="nucleotide sequence ID" value="NZ_CCAZ020000001.1"/>
</dbReference>
<evidence type="ECO:0000259" key="8">
    <source>
        <dbReference type="Pfam" id="PF01545"/>
    </source>
</evidence>
<comment type="subcellular location">
    <subcellularLocation>
        <location evidence="1">Membrane</location>
        <topology evidence="1">Multi-pass membrane protein</topology>
    </subcellularLocation>
</comment>
<dbReference type="PANTHER" id="PTHR45755:SF4">
    <property type="entry name" value="ZINC TRANSPORTER 7"/>
    <property type="match status" value="1"/>
</dbReference>
<reference evidence="9 10" key="1">
    <citation type="journal article" date="2014" name="Genome Announc.">
        <title>Genome Sequence of Afipia felis Strain 76713, Isolated in Hospital Water Using an Amoeba Co-Culture Procedure.</title>
        <authorList>
            <person name="Benamar S."/>
            <person name="La Scola B."/>
            <person name="Croce O."/>
        </authorList>
    </citation>
    <scope>NUCLEOTIDE SEQUENCE [LARGE SCALE GENOMIC DNA]</scope>
    <source>
        <strain evidence="9 10">76713</strain>
    </source>
</reference>
<dbReference type="PANTHER" id="PTHR45755">
    <property type="match status" value="1"/>
</dbReference>
<feature type="transmembrane region" description="Helical" evidence="7">
    <location>
        <begin position="291"/>
        <end position="311"/>
    </location>
</feature>
<keyword evidence="3 7" id="KW-0812">Transmembrane</keyword>